<evidence type="ECO:0000256" key="2">
    <source>
        <dbReference type="SAM" id="MobiDB-lite"/>
    </source>
</evidence>
<dbReference type="Pfam" id="PF00644">
    <property type="entry name" value="PARP"/>
    <property type="match status" value="1"/>
</dbReference>
<dbReference type="CDD" id="cd14348">
    <property type="entry name" value="UBA_p47"/>
    <property type="match status" value="1"/>
</dbReference>
<dbReference type="AlphaFoldDB" id="A0AA88YXV4"/>
<dbReference type="InterPro" id="IPR012317">
    <property type="entry name" value="Poly(ADP-ribose)pol_cat_dom"/>
</dbReference>
<evidence type="ECO:0000313" key="4">
    <source>
        <dbReference type="EMBL" id="KAK3109173.1"/>
    </source>
</evidence>
<evidence type="ECO:0000259" key="3">
    <source>
        <dbReference type="PROSITE" id="PS51059"/>
    </source>
</evidence>
<name>A0AA88YXV4_PINIB</name>
<dbReference type="PANTHER" id="PTHR45740">
    <property type="entry name" value="POLY [ADP-RIBOSE] POLYMERASE"/>
    <property type="match status" value="1"/>
</dbReference>
<keyword evidence="1" id="KW-0520">NAD</keyword>
<dbReference type="GO" id="GO:0005634">
    <property type="term" value="C:nucleus"/>
    <property type="evidence" value="ECO:0007669"/>
    <property type="project" value="TreeGrafter"/>
</dbReference>
<dbReference type="Gene3D" id="1.10.8.10">
    <property type="entry name" value="DNA helicase RuvA subunit, C-terminal domain"/>
    <property type="match status" value="1"/>
</dbReference>
<dbReference type="PROSITE" id="PS51059">
    <property type="entry name" value="PARP_CATALYTIC"/>
    <property type="match status" value="1"/>
</dbReference>
<proteinExistence type="predicted"/>
<feature type="region of interest" description="Disordered" evidence="2">
    <location>
        <begin position="1"/>
        <end position="24"/>
    </location>
</feature>
<dbReference type="SUPFAM" id="SSF56399">
    <property type="entry name" value="ADP-ribosylation"/>
    <property type="match status" value="1"/>
</dbReference>
<accession>A0AA88YXV4</accession>
<dbReference type="EMBL" id="VSWD01000001">
    <property type="protein sequence ID" value="KAK3109173.1"/>
    <property type="molecule type" value="Genomic_DNA"/>
</dbReference>
<reference evidence="4" key="1">
    <citation type="submission" date="2019-08" db="EMBL/GenBank/DDBJ databases">
        <title>The improved chromosome-level genome for the pearl oyster Pinctada fucata martensii using PacBio sequencing and Hi-C.</title>
        <authorList>
            <person name="Zheng Z."/>
        </authorList>
    </citation>
    <scope>NUCLEOTIDE SEQUENCE</scope>
    <source>
        <strain evidence="4">ZZ-2019</strain>
        <tissue evidence="4">Adductor muscle</tissue>
    </source>
</reference>
<keyword evidence="1" id="KW-0808">Transferase</keyword>
<dbReference type="PANTHER" id="PTHR45740:SF2">
    <property type="entry name" value="POLY [ADP-RIBOSE] POLYMERASE"/>
    <property type="match status" value="1"/>
</dbReference>
<keyword evidence="1" id="KW-0328">Glycosyltransferase</keyword>
<dbReference type="InterPro" id="IPR051712">
    <property type="entry name" value="ARTD-AVP"/>
</dbReference>
<dbReference type="Pfam" id="PF14555">
    <property type="entry name" value="UBA_4"/>
    <property type="match status" value="1"/>
</dbReference>
<dbReference type="Proteomes" id="UP001186944">
    <property type="component" value="Unassembled WGS sequence"/>
</dbReference>
<dbReference type="EC" id="2.4.2.-" evidence="1"/>
<protein>
    <recommendedName>
        <fullName evidence="1">Poly [ADP-ribose] polymerase</fullName>
        <shortName evidence="1">PARP</shortName>
        <ecNumber evidence="1">2.4.2.-</ecNumber>
    </recommendedName>
</protein>
<evidence type="ECO:0000256" key="1">
    <source>
        <dbReference type="RuleBase" id="RU362114"/>
    </source>
</evidence>
<gene>
    <name evidence="4" type="ORF">FSP39_024638</name>
</gene>
<dbReference type="GO" id="GO:1990404">
    <property type="term" value="F:NAD+-protein mono-ADP-ribosyltransferase activity"/>
    <property type="evidence" value="ECO:0007669"/>
    <property type="project" value="TreeGrafter"/>
</dbReference>
<dbReference type="Gene3D" id="3.90.228.10">
    <property type="match status" value="1"/>
</dbReference>
<sequence>MKIQGAQKELPRRRRSLEVEDEDEQAKEIQELVKRGLIDRNEAEHMKQGHEMQRRLNRASEEYSCGDRHRPPRFDNDGIPISWSQDSFQLRNAAASFILVELHPGQSEYDQIEEELQGAGVDIVQVTRLQNVHLLDRFKSEMDDLIKRRHKGFDLNVRYLYHGTTVNKRNICEEGLDQRLSRMGFFGKGIYFSDNPLKCVHYTNSDCKGGEEAYLLKCRVILGTQKCFSAGENDTSLKREPEKENPKPGEWRFYDSVLGCPKDFNEFVVYDNRRAMIEYIISFNINAKGKSALRSWTASPTSYLNENTHDTGIKVPVADDEEHFENISRVRETIRKKRCEERGVQYIPANEVSKPAPVTYSELRQTASNPAFPDDDTDITANQTQIPHSQSYAYGEDTSFGTSCYDAVDQVTSMLISNFLDITDCDNTEIAKYYLEKNEMDVERALVDYYDNMP</sequence>
<keyword evidence="5" id="KW-1185">Reference proteome</keyword>
<dbReference type="GO" id="GO:0003950">
    <property type="term" value="F:NAD+ poly-ADP-ribosyltransferase activity"/>
    <property type="evidence" value="ECO:0007669"/>
    <property type="project" value="UniProtKB-UniRule"/>
</dbReference>
<feature type="domain" description="PARP catalytic" evidence="3">
    <location>
        <begin position="86"/>
        <end position="292"/>
    </location>
</feature>
<evidence type="ECO:0000313" key="5">
    <source>
        <dbReference type="Proteomes" id="UP001186944"/>
    </source>
</evidence>
<comment type="caution">
    <text evidence="4">The sequence shown here is derived from an EMBL/GenBank/DDBJ whole genome shotgun (WGS) entry which is preliminary data.</text>
</comment>
<organism evidence="4 5">
    <name type="scientific">Pinctada imbricata</name>
    <name type="common">Atlantic pearl-oyster</name>
    <name type="synonym">Pinctada martensii</name>
    <dbReference type="NCBI Taxonomy" id="66713"/>
    <lineage>
        <taxon>Eukaryota</taxon>
        <taxon>Metazoa</taxon>
        <taxon>Spiralia</taxon>
        <taxon>Lophotrochozoa</taxon>
        <taxon>Mollusca</taxon>
        <taxon>Bivalvia</taxon>
        <taxon>Autobranchia</taxon>
        <taxon>Pteriomorphia</taxon>
        <taxon>Pterioida</taxon>
        <taxon>Pterioidea</taxon>
        <taxon>Pteriidae</taxon>
        <taxon>Pinctada</taxon>
    </lineage>
</organism>